<dbReference type="OrthoDB" id="45963at2759"/>
<dbReference type="PANTHER" id="PTHR31206">
    <property type="entry name" value="LP10445P"/>
    <property type="match status" value="1"/>
</dbReference>
<evidence type="ECO:0008006" key="4">
    <source>
        <dbReference type="Google" id="ProtNLM"/>
    </source>
</evidence>
<proteinExistence type="predicted"/>
<feature type="region of interest" description="Disordered" evidence="1">
    <location>
        <begin position="158"/>
        <end position="183"/>
    </location>
</feature>
<comment type="caution">
    <text evidence="2">The sequence shown here is derived from an EMBL/GenBank/DDBJ whole genome shotgun (WGS) entry which is preliminary data.</text>
</comment>
<dbReference type="AlphaFoldDB" id="A0A8K0JVT3"/>
<protein>
    <recommendedName>
        <fullName evidence="4">Protein FAM177A1</fullName>
    </recommendedName>
</protein>
<dbReference type="Proteomes" id="UP000792457">
    <property type="component" value="Unassembled WGS sequence"/>
</dbReference>
<dbReference type="InterPro" id="IPR028260">
    <property type="entry name" value="FAM177"/>
</dbReference>
<organism evidence="2 3">
    <name type="scientific">Ladona fulva</name>
    <name type="common">Scarce chaser dragonfly</name>
    <name type="synonym">Libellula fulva</name>
    <dbReference type="NCBI Taxonomy" id="123851"/>
    <lineage>
        <taxon>Eukaryota</taxon>
        <taxon>Metazoa</taxon>
        <taxon>Ecdysozoa</taxon>
        <taxon>Arthropoda</taxon>
        <taxon>Hexapoda</taxon>
        <taxon>Insecta</taxon>
        <taxon>Pterygota</taxon>
        <taxon>Palaeoptera</taxon>
        <taxon>Odonata</taxon>
        <taxon>Epiprocta</taxon>
        <taxon>Anisoptera</taxon>
        <taxon>Libelluloidea</taxon>
        <taxon>Libellulidae</taxon>
        <taxon>Ladona</taxon>
    </lineage>
</organism>
<evidence type="ECO:0000313" key="3">
    <source>
        <dbReference type="Proteomes" id="UP000792457"/>
    </source>
</evidence>
<reference evidence="2" key="2">
    <citation type="submission" date="2017-10" db="EMBL/GenBank/DDBJ databases">
        <title>Ladona fulva Genome sequencing and assembly.</title>
        <authorList>
            <person name="Murali S."/>
            <person name="Richards S."/>
            <person name="Bandaranaike D."/>
            <person name="Bellair M."/>
            <person name="Blankenburg K."/>
            <person name="Chao H."/>
            <person name="Dinh H."/>
            <person name="Doddapaneni H."/>
            <person name="Dugan-Rocha S."/>
            <person name="Elkadiri S."/>
            <person name="Gnanaolivu R."/>
            <person name="Hernandez B."/>
            <person name="Skinner E."/>
            <person name="Javaid M."/>
            <person name="Lee S."/>
            <person name="Li M."/>
            <person name="Ming W."/>
            <person name="Munidasa M."/>
            <person name="Muniz J."/>
            <person name="Nguyen L."/>
            <person name="Hughes D."/>
            <person name="Osuji N."/>
            <person name="Pu L.-L."/>
            <person name="Puazo M."/>
            <person name="Qu C."/>
            <person name="Quiroz J."/>
            <person name="Raj R."/>
            <person name="Weissenberger G."/>
            <person name="Xin Y."/>
            <person name="Zou X."/>
            <person name="Han Y."/>
            <person name="Worley K."/>
            <person name="Muzny D."/>
            <person name="Gibbs R."/>
        </authorList>
    </citation>
    <scope>NUCLEOTIDE SEQUENCE</scope>
    <source>
        <strain evidence="2">Sampled in the wild</strain>
    </source>
</reference>
<keyword evidence="3" id="KW-1185">Reference proteome</keyword>
<feature type="region of interest" description="Disordered" evidence="1">
    <location>
        <begin position="1"/>
        <end position="33"/>
    </location>
</feature>
<evidence type="ECO:0000313" key="2">
    <source>
        <dbReference type="EMBL" id="KAG8223577.1"/>
    </source>
</evidence>
<dbReference type="Pfam" id="PF14774">
    <property type="entry name" value="FAM177"/>
    <property type="match status" value="1"/>
</dbReference>
<accession>A0A8K0JVT3</accession>
<gene>
    <name evidence="2" type="ORF">J437_LFUL003041</name>
</gene>
<sequence length="183" mass="20275">MDTIPKEETTSFSASEDNLEAGETPPHVASKGCDDVNLVSKSHRVLHFSDGTLDESELEEDQPDSKDNLEVHPKYLSWGPWMMYLTTTFGSKTLKAVDYVGESLANFFGITSPKYQYEIDEYEIMCSEEEEAKKRYDLEMGGWTANATEGSTTVAGNSVISEGNEKDVITDGTVKTQPHSLQS</sequence>
<dbReference type="EMBL" id="KZ308166">
    <property type="protein sequence ID" value="KAG8223577.1"/>
    <property type="molecule type" value="Genomic_DNA"/>
</dbReference>
<dbReference type="PANTHER" id="PTHR31206:SF1">
    <property type="entry name" value="LP10445P"/>
    <property type="match status" value="1"/>
</dbReference>
<reference evidence="2" key="1">
    <citation type="submission" date="2013-04" db="EMBL/GenBank/DDBJ databases">
        <authorList>
            <person name="Qu J."/>
            <person name="Murali S.C."/>
            <person name="Bandaranaike D."/>
            <person name="Bellair M."/>
            <person name="Blankenburg K."/>
            <person name="Chao H."/>
            <person name="Dinh H."/>
            <person name="Doddapaneni H."/>
            <person name="Downs B."/>
            <person name="Dugan-Rocha S."/>
            <person name="Elkadiri S."/>
            <person name="Gnanaolivu R.D."/>
            <person name="Hernandez B."/>
            <person name="Javaid M."/>
            <person name="Jayaseelan J.C."/>
            <person name="Lee S."/>
            <person name="Li M."/>
            <person name="Ming W."/>
            <person name="Munidasa M."/>
            <person name="Muniz J."/>
            <person name="Nguyen L."/>
            <person name="Ongeri F."/>
            <person name="Osuji N."/>
            <person name="Pu L.-L."/>
            <person name="Puazo M."/>
            <person name="Qu C."/>
            <person name="Quiroz J."/>
            <person name="Raj R."/>
            <person name="Weissenberger G."/>
            <person name="Xin Y."/>
            <person name="Zou X."/>
            <person name="Han Y."/>
            <person name="Richards S."/>
            <person name="Worley K."/>
            <person name="Muzny D."/>
            <person name="Gibbs R."/>
        </authorList>
    </citation>
    <scope>NUCLEOTIDE SEQUENCE</scope>
    <source>
        <strain evidence="2">Sampled in the wild</strain>
    </source>
</reference>
<name>A0A8K0JVT3_LADFU</name>
<evidence type="ECO:0000256" key="1">
    <source>
        <dbReference type="SAM" id="MobiDB-lite"/>
    </source>
</evidence>
<feature type="compositionally biased region" description="Polar residues" evidence="1">
    <location>
        <begin position="173"/>
        <end position="183"/>
    </location>
</feature>